<feature type="region of interest" description="Disordered" evidence="1">
    <location>
        <begin position="32"/>
        <end position="69"/>
    </location>
</feature>
<dbReference type="AlphaFoldDB" id="F9F319"/>
<organism evidence="2">
    <name type="scientific">Fusarium oxysporum (strain Fo5176)</name>
    <name type="common">Fusarium vascular wilt</name>
    <dbReference type="NCBI Taxonomy" id="660025"/>
    <lineage>
        <taxon>Eukaryota</taxon>
        <taxon>Fungi</taxon>
        <taxon>Dikarya</taxon>
        <taxon>Ascomycota</taxon>
        <taxon>Pezizomycotina</taxon>
        <taxon>Sordariomycetes</taxon>
        <taxon>Hypocreomycetidae</taxon>
        <taxon>Hypocreales</taxon>
        <taxon>Nectriaceae</taxon>
        <taxon>Fusarium</taxon>
        <taxon>Fusarium oxysporum species complex</taxon>
    </lineage>
</organism>
<sequence>MSSENPPNHQGMVIRVEERTVITWIRNVRSKTKKPNDYHNGNLQYPSSALKTPDDEALRKPDFSSQQDDELSLYLKQLQSLLKGKKST</sequence>
<reference evidence="2" key="1">
    <citation type="journal article" date="2012" name="Mol. Plant Microbe Interact.">
        <title>A highly conserved effector in Fusarium oxysporum is required for full virulence on Arabidopsis.</title>
        <authorList>
            <person name="Thatcher L.F."/>
            <person name="Gardiner D.M."/>
            <person name="Kazan K."/>
            <person name="Manners J."/>
        </authorList>
    </citation>
    <scope>NUCLEOTIDE SEQUENCE [LARGE SCALE GENOMIC DNA]</scope>
    <source>
        <strain evidence="2">Fo5176</strain>
    </source>
</reference>
<accession>F9F319</accession>
<evidence type="ECO:0000256" key="1">
    <source>
        <dbReference type="SAM" id="MobiDB-lite"/>
    </source>
</evidence>
<feature type="compositionally biased region" description="Polar residues" evidence="1">
    <location>
        <begin position="39"/>
        <end position="50"/>
    </location>
</feature>
<proteinExistence type="predicted"/>
<protein>
    <submittedName>
        <fullName evidence="2">Uncharacterized protein</fullName>
    </submittedName>
</protein>
<name>F9F319_FUSOF</name>
<dbReference type="OrthoDB" id="5079409at2759"/>
<comment type="caution">
    <text evidence="2">The sequence shown here is derived from an EMBL/GenBank/DDBJ whole genome shotgun (WGS) entry which is preliminary data.</text>
</comment>
<evidence type="ECO:0000313" key="2">
    <source>
        <dbReference type="EMBL" id="EGU88688.1"/>
    </source>
</evidence>
<feature type="compositionally biased region" description="Basic and acidic residues" evidence="1">
    <location>
        <begin position="52"/>
        <end position="62"/>
    </location>
</feature>
<gene>
    <name evidence="2" type="ORF">FOXB_00794</name>
</gene>
<dbReference type="EMBL" id="AFQF01000267">
    <property type="protein sequence ID" value="EGU88688.1"/>
    <property type="molecule type" value="Genomic_DNA"/>
</dbReference>